<evidence type="ECO:0000256" key="2">
    <source>
        <dbReference type="ARBA" id="ARBA00022741"/>
    </source>
</evidence>
<proteinExistence type="inferred from homology"/>
<dbReference type="InterPro" id="IPR027417">
    <property type="entry name" value="P-loop_NTPase"/>
</dbReference>
<dbReference type="AlphaFoldDB" id="A0A5N5T6S3"/>
<evidence type="ECO:0000256" key="3">
    <source>
        <dbReference type="ARBA" id="ARBA00022840"/>
    </source>
</evidence>
<organism evidence="4 5">
    <name type="scientific">Armadillidium nasatum</name>
    <dbReference type="NCBI Taxonomy" id="96803"/>
    <lineage>
        <taxon>Eukaryota</taxon>
        <taxon>Metazoa</taxon>
        <taxon>Ecdysozoa</taxon>
        <taxon>Arthropoda</taxon>
        <taxon>Crustacea</taxon>
        <taxon>Multicrustacea</taxon>
        <taxon>Malacostraca</taxon>
        <taxon>Eumalacostraca</taxon>
        <taxon>Peracarida</taxon>
        <taxon>Isopoda</taxon>
        <taxon>Oniscidea</taxon>
        <taxon>Crinocheta</taxon>
        <taxon>Armadillidiidae</taxon>
        <taxon>Armadillidium</taxon>
    </lineage>
</organism>
<accession>A0A5N5T6S3</accession>
<keyword evidence="3" id="KW-0067">ATP-binding</keyword>
<protein>
    <submittedName>
        <fullName evidence="4">Lactation elevated protein 1-like protein B</fullName>
    </submittedName>
</protein>
<comment type="similarity">
    <text evidence="1">Belongs to the AFG1 ATPase family.</text>
</comment>
<dbReference type="NCBIfam" id="NF040713">
    <property type="entry name" value="ZapE"/>
    <property type="match status" value="1"/>
</dbReference>
<dbReference type="GO" id="GO:0016887">
    <property type="term" value="F:ATP hydrolysis activity"/>
    <property type="evidence" value="ECO:0007669"/>
    <property type="project" value="InterPro"/>
</dbReference>
<keyword evidence="5" id="KW-1185">Reference proteome</keyword>
<name>A0A5N5T6S3_9CRUS</name>
<dbReference type="SUPFAM" id="SSF52540">
    <property type="entry name" value="P-loop containing nucleoside triphosphate hydrolases"/>
    <property type="match status" value="1"/>
</dbReference>
<gene>
    <name evidence="4" type="primary">lace1b</name>
    <name evidence="4" type="ORF">Anas_13916</name>
</gene>
<comment type="caution">
    <text evidence="4">The sequence shown here is derived from an EMBL/GenBank/DDBJ whole genome shotgun (WGS) entry which is preliminary data.</text>
</comment>
<reference evidence="4 5" key="1">
    <citation type="journal article" date="2019" name="PLoS Biol.">
        <title>Sex chromosomes control vertical transmission of feminizing Wolbachia symbionts in an isopod.</title>
        <authorList>
            <person name="Becking T."/>
            <person name="Chebbi M.A."/>
            <person name="Giraud I."/>
            <person name="Moumen B."/>
            <person name="Laverre T."/>
            <person name="Caubet Y."/>
            <person name="Peccoud J."/>
            <person name="Gilbert C."/>
            <person name="Cordaux R."/>
        </authorList>
    </citation>
    <scope>NUCLEOTIDE SEQUENCE [LARGE SCALE GENOMIC DNA]</scope>
    <source>
        <strain evidence="4">ANa2</strain>
        <tissue evidence="4">Whole body excluding digestive tract and cuticle</tissue>
    </source>
</reference>
<evidence type="ECO:0000256" key="1">
    <source>
        <dbReference type="ARBA" id="ARBA00010322"/>
    </source>
</evidence>
<dbReference type="Pfam" id="PF03969">
    <property type="entry name" value="AFG1_ATPase"/>
    <property type="match status" value="2"/>
</dbReference>
<dbReference type="PANTHER" id="PTHR12169">
    <property type="entry name" value="ATPASE N2B"/>
    <property type="match status" value="1"/>
</dbReference>
<evidence type="ECO:0000313" key="4">
    <source>
        <dbReference type="EMBL" id="KAB7501879.1"/>
    </source>
</evidence>
<dbReference type="InterPro" id="IPR005654">
    <property type="entry name" value="ATPase_AFG1-like"/>
</dbReference>
<dbReference type="PANTHER" id="PTHR12169:SF6">
    <property type="entry name" value="AFG1-LIKE ATPASE"/>
    <property type="match status" value="1"/>
</dbReference>
<dbReference type="Gene3D" id="3.40.50.300">
    <property type="entry name" value="P-loop containing nucleotide triphosphate hydrolases"/>
    <property type="match status" value="1"/>
</dbReference>
<sequence>MQSAFKVSDKFCFFINKVHFNSFMLDVHDRIHKEKKNIKKIHAPDQARYFEPDGTYTIKLRPYDPIAPVAQSIAQESWLICFDEFQVTDIGDAMILKRLFTELFNSGLVMVATSNRPPDDFMQRKVINLDSGVDYRTKKSTGEDTYFVKSECDADAEVQRIFKILASKENDIIRPRTLTYHNRSVTYERTCGQIIDCAFSELCERPIGIELSKCVVSYCYYS</sequence>
<dbReference type="EMBL" id="SEYY01009169">
    <property type="protein sequence ID" value="KAB7501879.1"/>
    <property type="molecule type" value="Genomic_DNA"/>
</dbReference>
<evidence type="ECO:0000313" key="5">
    <source>
        <dbReference type="Proteomes" id="UP000326759"/>
    </source>
</evidence>
<dbReference type="Proteomes" id="UP000326759">
    <property type="component" value="Unassembled WGS sequence"/>
</dbReference>
<dbReference type="GO" id="GO:0005739">
    <property type="term" value="C:mitochondrion"/>
    <property type="evidence" value="ECO:0007669"/>
    <property type="project" value="TreeGrafter"/>
</dbReference>
<dbReference type="OrthoDB" id="548867at2759"/>
<keyword evidence="2" id="KW-0547">Nucleotide-binding</keyword>
<dbReference type="GO" id="GO:0005524">
    <property type="term" value="F:ATP binding"/>
    <property type="evidence" value="ECO:0007669"/>
    <property type="project" value="UniProtKB-KW"/>
</dbReference>